<keyword evidence="9" id="KW-0234">DNA repair</keyword>
<comment type="catalytic activity">
    <reaction evidence="1">
        <text>a 4-O-methyl-thymidine in DNA + L-cysteinyl-[protein] = a thymidine in DNA + S-methyl-L-cysteinyl-[protein]</text>
        <dbReference type="Rhea" id="RHEA:53428"/>
        <dbReference type="Rhea" id="RHEA-COMP:10131"/>
        <dbReference type="Rhea" id="RHEA-COMP:10132"/>
        <dbReference type="Rhea" id="RHEA-COMP:13555"/>
        <dbReference type="Rhea" id="RHEA-COMP:13556"/>
        <dbReference type="ChEBI" id="CHEBI:29950"/>
        <dbReference type="ChEBI" id="CHEBI:82612"/>
        <dbReference type="ChEBI" id="CHEBI:137386"/>
        <dbReference type="ChEBI" id="CHEBI:137387"/>
        <dbReference type="EC" id="2.1.1.63"/>
    </reaction>
</comment>
<dbReference type="InterPro" id="IPR035451">
    <property type="entry name" value="Ada-like_dom_sf"/>
</dbReference>
<keyword evidence="3 12" id="KW-0489">Methyltransferase</keyword>
<dbReference type="Gene3D" id="1.10.10.10">
    <property type="entry name" value="Winged helix-like DNA-binding domain superfamily/Winged helix DNA-binding domain"/>
    <property type="match status" value="1"/>
</dbReference>
<evidence type="ECO:0000256" key="5">
    <source>
        <dbReference type="ARBA" id="ARBA00022763"/>
    </source>
</evidence>
<dbReference type="GO" id="GO:0032259">
    <property type="term" value="P:methylation"/>
    <property type="evidence" value="ECO:0007669"/>
    <property type="project" value="UniProtKB-KW"/>
</dbReference>
<evidence type="ECO:0000256" key="4">
    <source>
        <dbReference type="ARBA" id="ARBA00022679"/>
    </source>
</evidence>
<dbReference type="SUPFAM" id="SSF53155">
    <property type="entry name" value="Methylated DNA-protein cysteine methyltransferase domain"/>
    <property type="match status" value="1"/>
</dbReference>
<evidence type="ECO:0000256" key="10">
    <source>
        <dbReference type="ARBA" id="ARBA00049348"/>
    </source>
</evidence>
<keyword evidence="6" id="KW-0805">Transcription regulation</keyword>
<dbReference type="InterPro" id="IPR004026">
    <property type="entry name" value="Ada_DNA_repair_Zn-bd"/>
</dbReference>
<evidence type="ECO:0000256" key="3">
    <source>
        <dbReference type="ARBA" id="ARBA00022603"/>
    </source>
</evidence>
<dbReference type="Gene3D" id="3.40.10.10">
    <property type="entry name" value="DNA Methylphosphotriester Repair Domain"/>
    <property type="match status" value="1"/>
</dbReference>
<dbReference type="Pfam" id="PF02870">
    <property type="entry name" value="Methyltransf_1N"/>
    <property type="match status" value="1"/>
</dbReference>
<keyword evidence="7" id="KW-0010">Activator</keyword>
<dbReference type="Proteomes" id="UP001600165">
    <property type="component" value="Unassembled WGS sequence"/>
</dbReference>
<accession>A0ABW6IBN8</accession>
<dbReference type="GO" id="GO:0008168">
    <property type="term" value="F:methyltransferase activity"/>
    <property type="evidence" value="ECO:0007669"/>
    <property type="project" value="UniProtKB-KW"/>
</dbReference>
<evidence type="ECO:0000256" key="9">
    <source>
        <dbReference type="ARBA" id="ARBA00023204"/>
    </source>
</evidence>
<keyword evidence="12" id="KW-0238">DNA-binding</keyword>
<dbReference type="SMART" id="SM00342">
    <property type="entry name" value="HTH_ARAC"/>
    <property type="match status" value="1"/>
</dbReference>
<dbReference type="SUPFAM" id="SSF46689">
    <property type="entry name" value="Homeodomain-like"/>
    <property type="match status" value="1"/>
</dbReference>
<dbReference type="GO" id="GO:0003677">
    <property type="term" value="F:DNA binding"/>
    <property type="evidence" value="ECO:0007669"/>
    <property type="project" value="UniProtKB-KW"/>
</dbReference>
<name>A0ABW6IBN8_9CYAN</name>
<organism evidence="12 13">
    <name type="scientific">Almyronema epifaneia S1</name>
    <dbReference type="NCBI Taxonomy" id="2991925"/>
    <lineage>
        <taxon>Bacteria</taxon>
        <taxon>Bacillati</taxon>
        <taxon>Cyanobacteriota</taxon>
        <taxon>Cyanophyceae</taxon>
        <taxon>Nodosilineales</taxon>
        <taxon>Nodosilineaceae</taxon>
        <taxon>Almyronema</taxon>
        <taxon>Almyronema epifaneia</taxon>
    </lineage>
</organism>
<dbReference type="InterPro" id="IPR036388">
    <property type="entry name" value="WH-like_DNA-bd_sf"/>
</dbReference>
<keyword evidence="5" id="KW-0227">DNA damage</keyword>
<dbReference type="Gene3D" id="3.30.160.70">
    <property type="entry name" value="Methylated DNA-protein cysteine methyltransferase domain"/>
    <property type="match status" value="1"/>
</dbReference>
<dbReference type="EC" id="2.1.1.-" evidence="12"/>
<comment type="caution">
    <text evidence="12">The sequence shown here is derived from an EMBL/GenBank/DDBJ whole genome shotgun (WGS) entry which is preliminary data.</text>
</comment>
<dbReference type="InterPro" id="IPR001497">
    <property type="entry name" value="MethylDNA_cys_MeTrfase_AS"/>
</dbReference>
<comment type="cofactor">
    <cofactor evidence="2">
        <name>Zn(2+)</name>
        <dbReference type="ChEBI" id="CHEBI:29105"/>
    </cofactor>
</comment>
<evidence type="ECO:0000313" key="12">
    <source>
        <dbReference type="EMBL" id="MFE4105573.1"/>
    </source>
</evidence>
<keyword evidence="8" id="KW-0804">Transcription</keyword>
<evidence type="ECO:0000259" key="11">
    <source>
        <dbReference type="PROSITE" id="PS01124"/>
    </source>
</evidence>
<evidence type="ECO:0000256" key="7">
    <source>
        <dbReference type="ARBA" id="ARBA00023159"/>
    </source>
</evidence>
<evidence type="ECO:0000256" key="6">
    <source>
        <dbReference type="ARBA" id="ARBA00023015"/>
    </source>
</evidence>
<keyword evidence="4 12" id="KW-0808">Transferase</keyword>
<dbReference type="InterPro" id="IPR036631">
    <property type="entry name" value="MGMT_N_sf"/>
</dbReference>
<dbReference type="InterPro" id="IPR018060">
    <property type="entry name" value="HTH_AraC"/>
</dbReference>
<dbReference type="Pfam" id="PF12833">
    <property type="entry name" value="HTH_18"/>
    <property type="match status" value="1"/>
</dbReference>
<proteinExistence type="predicted"/>
<protein>
    <submittedName>
        <fullName evidence="12">Bifunctional DNA-binding transcriptional regulator/O6-methylguanine-DNA methyltransferase Ada</fullName>
        <ecNumber evidence="12">2.1.1.-</ecNumber>
    </submittedName>
</protein>
<gene>
    <name evidence="12" type="primary">ada</name>
    <name evidence="12" type="ORF">ACFVKH_04740</name>
</gene>
<dbReference type="NCBIfam" id="TIGR00589">
    <property type="entry name" value="ogt"/>
    <property type="match status" value="1"/>
</dbReference>
<dbReference type="Pfam" id="PF02805">
    <property type="entry name" value="Ada_Zn_binding"/>
    <property type="match status" value="1"/>
</dbReference>
<reference evidence="12 13" key="1">
    <citation type="submission" date="2024-10" db="EMBL/GenBank/DDBJ databases">
        <authorList>
            <person name="Ratan Roy A."/>
            <person name="Morales Sandoval P.H."/>
            <person name="De Los Santos Villalobos S."/>
            <person name="Chakraborty S."/>
            <person name="Mukherjee J."/>
        </authorList>
    </citation>
    <scope>NUCLEOTIDE SEQUENCE [LARGE SCALE GENOMIC DNA]</scope>
    <source>
        <strain evidence="12 13">S1</strain>
    </source>
</reference>
<feature type="domain" description="HTH araC/xylS-type" evidence="11">
    <location>
        <begin position="87"/>
        <end position="184"/>
    </location>
</feature>
<dbReference type="SUPFAM" id="SSF46767">
    <property type="entry name" value="Methylated DNA-protein cysteine methyltransferase, C-terminal domain"/>
    <property type="match status" value="1"/>
</dbReference>
<dbReference type="NCBIfam" id="NF011964">
    <property type="entry name" value="PRK15435.1"/>
    <property type="match status" value="1"/>
</dbReference>
<dbReference type="PIRSF" id="PIRSF000409">
    <property type="entry name" value="Ada"/>
    <property type="match status" value="1"/>
</dbReference>
<dbReference type="Pfam" id="PF01035">
    <property type="entry name" value="DNA_binding_1"/>
    <property type="match status" value="1"/>
</dbReference>
<dbReference type="InterPro" id="IPR016221">
    <property type="entry name" value="Bifunct_regulatory_prot_Ada"/>
</dbReference>
<evidence type="ECO:0000313" key="13">
    <source>
        <dbReference type="Proteomes" id="UP001600165"/>
    </source>
</evidence>
<dbReference type="PROSITE" id="PS00374">
    <property type="entry name" value="MGMT"/>
    <property type="match status" value="1"/>
</dbReference>
<dbReference type="EMBL" id="JBHZOL010000030">
    <property type="protein sequence ID" value="MFE4105573.1"/>
    <property type="molecule type" value="Genomic_DNA"/>
</dbReference>
<sequence length="362" mass="40072">MMTSEPGLDWRWQAVLGRDRQYEACFVYAVASTGIYCRPTCPSRRPRRDRVRFFASAIAAEAAGFRPCKRCQPQSLHPADSPSAKVLLACRYLEAHRDRIPALQELGEQVGLSPSHLQRQFKKALGISPYQYGDALRRDRLKQALKSCSSVTAALYETGYGSSSRLYETALSQLGMTPMNYQQGAKDQTISYAIARSPLGYLLVAATEVGLCHVRLGEAPDPLEQELRQEFPAATLQPQAELQAWIETLIDYLSGNQPWPQLPVDVKATAFQRQVWEALRQIPAGTTLTYSQLAEKLGQPQATRAVARACATNPVALAIPCHRIVPKSGGVGGYRWGAERKQQLLALEKLEKTDNSQLSPKA</sequence>
<dbReference type="InterPro" id="IPR036217">
    <property type="entry name" value="MethylDNA_cys_MeTrfase_DNAb"/>
</dbReference>
<dbReference type="PROSITE" id="PS01124">
    <property type="entry name" value="HTH_ARAC_FAMILY_2"/>
    <property type="match status" value="1"/>
</dbReference>
<keyword evidence="13" id="KW-1185">Reference proteome</keyword>
<dbReference type="InterPro" id="IPR009057">
    <property type="entry name" value="Homeodomain-like_sf"/>
</dbReference>
<comment type="catalytic activity">
    <reaction evidence="10">
        <text>a 6-O-methyl-2'-deoxyguanosine in DNA + L-cysteinyl-[protein] = S-methyl-L-cysteinyl-[protein] + a 2'-deoxyguanosine in DNA</text>
        <dbReference type="Rhea" id="RHEA:24000"/>
        <dbReference type="Rhea" id="RHEA-COMP:10131"/>
        <dbReference type="Rhea" id="RHEA-COMP:10132"/>
        <dbReference type="Rhea" id="RHEA-COMP:11367"/>
        <dbReference type="Rhea" id="RHEA-COMP:11368"/>
        <dbReference type="ChEBI" id="CHEBI:29950"/>
        <dbReference type="ChEBI" id="CHEBI:82612"/>
        <dbReference type="ChEBI" id="CHEBI:85445"/>
        <dbReference type="ChEBI" id="CHEBI:85448"/>
        <dbReference type="EC" id="2.1.1.63"/>
    </reaction>
</comment>
<dbReference type="SUPFAM" id="SSF57884">
    <property type="entry name" value="Ada DNA repair protein, N-terminal domain (N-Ada 10)"/>
    <property type="match status" value="1"/>
</dbReference>
<evidence type="ECO:0000256" key="8">
    <source>
        <dbReference type="ARBA" id="ARBA00023163"/>
    </source>
</evidence>
<dbReference type="RefSeq" id="WP_377962378.1">
    <property type="nucleotide sequence ID" value="NZ_JBHZOL010000030.1"/>
</dbReference>
<dbReference type="CDD" id="cd06445">
    <property type="entry name" value="ATase"/>
    <property type="match status" value="1"/>
</dbReference>
<evidence type="ECO:0000256" key="2">
    <source>
        <dbReference type="ARBA" id="ARBA00001947"/>
    </source>
</evidence>
<evidence type="ECO:0000256" key="1">
    <source>
        <dbReference type="ARBA" id="ARBA00001286"/>
    </source>
</evidence>
<dbReference type="Gene3D" id="1.10.10.60">
    <property type="entry name" value="Homeodomain-like"/>
    <property type="match status" value="1"/>
</dbReference>
<dbReference type="InterPro" id="IPR014048">
    <property type="entry name" value="MethylDNA_cys_MeTrfase_DNA-bd"/>
</dbReference>
<dbReference type="PANTHER" id="PTHR10815:SF14">
    <property type="entry name" value="BIFUNCTIONAL TRANSCRIPTIONAL ACTIVATOR_DNA REPAIR ENZYME ADA"/>
    <property type="match status" value="1"/>
</dbReference>
<dbReference type="PANTHER" id="PTHR10815">
    <property type="entry name" value="METHYLATED-DNA--PROTEIN-CYSTEINE METHYLTRANSFERASE"/>
    <property type="match status" value="1"/>
</dbReference>
<dbReference type="InterPro" id="IPR008332">
    <property type="entry name" value="MethylG_MeTrfase_N"/>
</dbReference>